<comment type="caution">
    <text evidence="1">The sequence shown here is derived from an EMBL/GenBank/DDBJ whole genome shotgun (WGS) entry which is preliminary data.</text>
</comment>
<sequence>MKYNDSKKFFALEAISAFPDFVTNTLIPITKSRLKDKEKPLEKTEISYVTEYLQKLSELLREEKLNEMIECPIM</sequence>
<proteinExistence type="predicted"/>
<keyword evidence="2" id="KW-1185">Reference proteome</keyword>
<name>A0A0D8IYX7_9FIRM</name>
<protein>
    <submittedName>
        <fullName evidence="1">Uncharacterized protein</fullName>
    </submittedName>
</protein>
<reference evidence="1" key="1">
    <citation type="submission" date="2015-02" db="EMBL/GenBank/DDBJ databases">
        <title>A novel member of the family Ruminococcaceae isolated from human feces.</title>
        <authorList>
            <person name="Shkoporov A.N."/>
            <person name="Chaplin A.V."/>
            <person name="Motuzova O.V."/>
            <person name="Kafarskaia L.I."/>
            <person name="Khokhlova E.V."/>
            <person name="Efimov B.A."/>
        </authorList>
    </citation>
    <scope>NUCLEOTIDE SEQUENCE [LARGE SCALE GENOMIC DNA]</scope>
    <source>
        <strain evidence="1">585-1</strain>
    </source>
</reference>
<organism evidence="1 2">
    <name type="scientific">Ruthenibacterium lactatiformans</name>
    <dbReference type="NCBI Taxonomy" id="1550024"/>
    <lineage>
        <taxon>Bacteria</taxon>
        <taxon>Bacillati</taxon>
        <taxon>Bacillota</taxon>
        <taxon>Clostridia</taxon>
        <taxon>Eubacteriales</taxon>
        <taxon>Oscillospiraceae</taxon>
        <taxon>Ruthenibacterium</taxon>
    </lineage>
</organism>
<evidence type="ECO:0000313" key="2">
    <source>
        <dbReference type="Proteomes" id="UP000032483"/>
    </source>
</evidence>
<dbReference type="EMBL" id="JXXK01000032">
    <property type="protein sequence ID" value="KJF38723.1"/>
    <property type="molecule type" value="Genomic_DNA"/>
</dbReference>
<dbReference type="Proteomes" id="UP000032483">
    <property type="component" value="Unassembled WGS sequence"/>
</dbReference>
<accession>A0A0D8IYX7</accession>
<gene>
    <name evidence="1" type="ORF">TQ39_16255</name>
</gene>
<dbReference type="AlphaFoldDB" id="A0A0D8IYX7"/>
<evidence type="ECO:0000313" key="1">
    <source>
        <dbReference type="EMBL" id="KJF38723.1"/>
    </source>
</evidence>